<protein>
    <submittedName>
        <fullName evidence="1">Uncharacterized protein</fullName>
    </submittedName>
</protein>
<dbReference type="EMBL" id="CAKOGL010000013">
    <property type="protein sequence ID" value="CAH2093825.1"/>
    <property type="molecule type" value="Genomic_DNA"/>
</dbReference>
<comment type="caution">
    <text evidence="1">The sequence shown here is derived from an EMBL/GenBank/DDBJ whole genome shotgun (WGS) entry which is preliminary data.</text>
</comment>
<sequence>MRIGYEKGDIADHYGRRMASAKHEVISWENRRENLSFLKPALKPTFISTEPAIMEPPLSGPERLQFKITA</sequence>
<evidence type="ECO:0000313" key="1">
    <source>
        <dbReference type="EMBL" id="CAH2093825.1"/>
    </source>
</evidence>
<dbReference type="AlphaFoldDB" id="A0AAU9U7Y5"/>
<reference evidence="1" key="1">
    <citation type="submission" date="2022-03" db="EMBL/GenBank/DDBJ databases">
        <authorList>
            <person name="Tunstrom K."/>
        </authorList>
    </citation>
    <scope>NUCLEOTIDE SEQUENCE</scope>
</reference>
<accession>A0AAU9U7Y5</accession>
<keyword evidence="2" id="KW-1185">Reference proteome</keyword>
<organism evidence="1 2">
    <name type="scientific">Euphydryas editha</name>
    <name type="common">Edith's checkerspot</name>
    <dbReference type="NCBI Taxonomy" id="104508"/>
    <lineage>
        <taxon>Eukaryota</taxon>
        <taxon>Metazoa</taxon>
        <taxon>Ecdysozoa</taxon>
        <taxon>Arthropoda</taxon>
        <taxon>Hexapoda</taxon>
        <taxon>Insecta</taxon>
        <taxon>Pterygota</taxon>
        <taxon>Neoptera</taxon>
        <taxon>Endopterygota</taxon>
        <taxon>Lepidoptera</taxon>
        <taxon>Glossata</taxon>
        <taxon>Ditrysia</taxon>
        <taxon>Papilionoidea</taxon>
        <taxon>Nymphalidae</taxon>
        <taxon>Nymphalinae</taxon>
        <taxon>Euphydryas</taxon>
    </lineage>
</organism>
<gene>
    <name evidence="1" type="ORF">EEDITHA_LOCUS9452</name>
</gene>
<dbReference type="Proteomes" id="UP001153954">
    <property type="component" value="Unassembled WGS sequence"/>
</dbReference>
<proteinExistence type="predicted"/>
<name>A0AAU9U7Y5_EUPED</name>
<evidence type="ECO:0000313" key="2">
    <source>
        <dbReference type="Proteomes" id="UP001153954"/>
    </source>
</evidence>